<evidence type="ECO:0000313" key="2">
    <source>
        <dbReference type="Proteomes" id="UP001060085"/>
    </source>
</evidence>
<accession>A0ACC0BHE4</accession>
<sequence length="188" mass="21606">MSIRVAHTFYSTSRSYINRGGASFFSDGNQKFSTIVIFFFINLSIYQINTNFAYQYVWSWIINNNDFSLEFSYLIDPLTSIMSILITTIGIMVLIYSDNYMALDQAYLRFFACMTLFSTSIIYWITVISSILNFVSLIAKIAMLLGATLALAQKDIKKGLAYSTMSHYTLIRLDRRGSRFCKLNNFNS</sequence>
<organism evidence="1 2">
    <name type="scientific">Catharanthus roseus</name>
    <name type="common">Madagascar periwinkle</name>
    <name type="synonym">Vinca rosea</name>
    <dbReference type="NCBI Taxonomy" id="4058"/>
    <lineage>
        <taxon>Eukaryota</taxon>
        <taxon>Viridiplantae</taxon>
        <taxon>Streptophyta</taxon>
        <taxon>Embryophyta</taxon>
        <taxon>Tracheophyta</taxon>
        <taxon>Spermatophyta</taxon>
        <taxon>Magnoliopsida</taxon>
        <taxon>eudicotyledons</taxon>
        <taxon>Gunneridae</taxon>
        <taxon>Pentapetalae</taxon>
        <taxon>asterids</taxon>
        <taxon>lamiids</taxon>
        <taxon>Gentianales</taxon>
        <taxon>Apocynaceae</taxon>
        <taxon>Rauvolfioideae</taxon>
        <taxon>Vinceae</taxon>
        <taxon>Catharanthinae</taxon>
        <taxon>Catharanthus</taxon>
    </lineage>
</organism>
<evidence type="ECO:0000313" key="1">
    <source>
        <dbReference type="EMBL" id="KAI5672012.1"/>
    </source>
</evidence>
<dbReference type="Proteomes" id="UP001060085">
    <property type="component" value="Linkage Group LG03"/>
</dbReference>
<protein>
    <submittedName>
        <fullName evidence="1">Uncharacterized protein</fullName>
    </submittedName>
</protein>
<gene>
    <name evidence="1" type="ORF">M9H77_12376</name>
</gene>
<dbReference type="EMBL" id="CM044703">
    <property type="protein sequence ID" value="KAI5672012.1"/>
    <property type="molecule type" value="Genomic_DNA"/>
</dbReference>
<proteinExistence type="predicted"/>
<name>A0ACC0BHE4_CATRO</name>
<keyword evidence="2" id="KW-1185">Reference proteome</keyword>
<comment type="caution">
    <text evidence="1">The sequence shown here is derived from an EMBL/GenBank/DDBJ whole genome shotgun (WGS) entry which is preliminary data.</text>
</comment>
<reference evidence="2" key="1">
    <citation type="journal article" date="2023" name="Nat. Plants">
        <title>Single-cell RNA sequencing provides a high-resolution roadmap for understanding the multicellular compartmentation of specialized metabolism.</title>
        <authorList>
            <person name="Sun S."/>
            <person name="Shen X."/>
            <person name="Li Y."/>
            <person name="Li Y."/>
            <person name="Wang S."/>
            <person name="Li R."/>
            <person name="Zhang H."/>
            <person name="Shen G."/>
            <person name="Guo B."/>
            <person name="Wei J."/>
            <person name="Xu J."/>
            <person name="St-Pierre B."/>
            <person name="Chen S."/>
            <person name="Sun C."/>
        </authorList>
    </citation>
    <scope>NUCLEOTIDE SEQUENCE [LARGE SCALE GENOMIC DNA]</scope>
</reference>